<gene>
    <name evidence="1" type="ORF">UABAM_02791</name>
</gene>
<sequence length="212" mass="24012">MDLIDVNGKILRSYPTNRVKVKKARKQKEKSNNVAAGAATGVGTFFIKKFVEDFVKRAQNNVVADTLLPKKMEARLFSYPLSIASIMLARANVPEQQRKSVTWFGIAGMLVHELINFSQGNQQSKIAEFIDRDAVSESFVFGERQATSSKIFDGNGNEITFDEFRERVRKIATRGDTVELFFFANITNAFHGTIKDFIDDENITFREKTIEV</sequence>
<accession>A0A5S9IN76</accession>
<protein>
    <submittedName>
        <fullName evidence="1">Uncharacterized protein</fullName>
    </submittedName>
</protein>
<organism evidence="1 2">
    <name type="scientific">Uabimicrobium amorphum</name>
    <dbReference type="NCBI Taxonomy" id="2596890"/>
    <lineage>
        <taxon>Bacteria</taxon>
        <taxon>Pseudomonadati</taxon>
        <taxon>Planctomycetota</taxon>
        <taxon>Candidatus Uabimicrobiia</taxon>
        <taxon>Candidatus Uabimicrobiales</taxon>
        <taxon>Candidatus Uabimicrobiaceae</taxon>
        <taxon>Candidatus Uabimicrobium</taxon>
    </lineage>
</organism>
<name>A0A5S9IN76_UABAM</name>
<evidence type="ECO:0000313" key="2">
    <source>
        <dbReference type="Proteomes" id="UP000326354"/>
    </source>
</evidence>
<proteinExistence type="predicted"/>
<evidence type="ECO:0000313" key="1">
    <source>
        <dbReference type="EMBL" id="BBM84431.1"/>
    </source>
</evidence>
<reference evidence="1 2" key="1">
    <citation type="submission" date="2019-08" db="EMBL/GenBank/DDBJ databases">
        <title>Complete genome sequence of Candidatus Uab amorphum.</title>
        <authorList>
            <person name="Shiratori T."/>
            <person name="Suzuki S."/>
            <person name="Kakizawa Y."/>
            <person name="Ishida K."/>
        </authorList>
    </citation>
    <scope>NUCLEOTIDE SEQUENCE [LARGE SCALE GENOMIC DNA]</scope>
    <source>
        <strain evidence="1 2">SRT547</strain>
    </source>
</reference>
<dbReference type="Proteomes" id="UP000326354">
    <property type="component" value="Chromosome"/>
</dbReference>
<dbReference type="AlphaFoldDB" id="A0A5S9IN76"/>
<dbReference type="RefSeq" id="WP_151968587.1">
    <property type="nucleotide sequence ID" value="NZ_AP019860.1"/>
</dbReference>
<keyword evidence="2" id="KW-1185">Reference proteome</keyword>
<dbReference type="EMBL" id="AP019860">
    <property type="protein sequence ID" value="BBM84431.1"/>
    <property type="molecule type" value="Genomic_DNA"/>
</dbReference>
<dbReference type="KEGG" id="uam:UABAM_02791"/>